<dbReference type="RefSeq" id="WP_067858777.1">
    <property type="nucleotide sequence ID" value="NZ_LGTW01000034.1"/>
</dbReference>
<evidence type="ECO:0000313" key="2">
    <source>
        <dbReference type="Proteomes" id="UP000070612"/>
    </source>
</evidence>
<sequence length="221" mass="23566">MTQPSTRITRLDEKQSTSRSQLDELLDSTPLATIALVRDDHPVVFPTGFARVGDELVIHGSTGSPWLRALANGVPAAVSVTALDGVVVARSSFESSFHYRSAVLFGSFERIPDADKVGYLETLTDSFIPGRVAELRASTRKELAATMAMRLPIGADNWSLKVSDGWPEDPDEDIAAGAWAGVVPLTVQYGAPRVAPDVVAGTPVPASVRAMTGPLRNTPSR</sequence>
<proteinExistence type="predicted"/>
<gene>
    <name evidence="1" type="ORF">AFM11_33585</name>
</gene>
<dbReference type="STRING" id="59750.AWC31_02165"/>
<accession>A0A132PC48</accession>
<dbReference type="SUPFAM" id="SSF50475">
    <property type="entry name" value="FMN-binding split barrel"/>
    <property type="match status" value="1"/>
</dbReference>
<dbReference type="PANTHER" id="PTHR34071">
    <property type="entry name" value="5-NITROIMIDAZOLE ANTIBIOTICS RESISTANCE PROTEIN, NIMA-FAMILY-RELATED PROTEIN-RELATED"/>
    <property type="match status" value="1"/>
</dbReference>
<organism evidence="1 2">
    <name type="scientific">Mycolicibacterium wolinskyi</name>
    <dbReference type="NCBI Taxonomy" id="59750"/>
    <lineage>
        <taxon>Bacteria</taxon>
        <taxon>Bacillati</taxon>
        <taxon>Actinomycetota</taxon>
        <taxon>Actinomycetes</taxon>
        <taxon>Mycobacteriales</taxon>
        <taxon>Mycobacteriaceae</taxon>
        <taxon>Mycolicibacterium</taxon>
    </lineage>
</organism>
<dbReference type="PANTHER" id="PTHR34071:SF2">
    <property type="entry name" value="FLAVIN-NUCLEOTIDE-BINDING PROTEIN"/>
    <property type="match status" value="1"/>
</dbReference>
<name>A0A132PC48_9MYCO</name>
<dbReference type="PATRIC" id="fig|59750.3.peg.5050"/>
<dbReference type="InterPro" id="IPR012349">
    <property type="entry name" value="Split_barrel_FMN-bd"/>
</dbReference>
<dbReference type="Gene3D" id="2.30.110.10">
    <property type="entry name" value="Electron Transport, Fmn-binding Protein, Chain A"/>
    <property type="match status" value="1"/>
</dbReference>
<dbReference type="InterPro" id="IPR024747">
    <property type="entry name" value="Pyridox_Oxase-rel"/>
</dbReference>
<evidence type="ECO:0000313" key="1">
    <source>
        <dbReference type="EMBL" id="KWX19911.1"/>
    </source>
</evidence>
<dbReference type="Pfam" id="PF12900">
    <property type="entry name" value="Pyridox_ox_2"/>
    <property type="match status" value="1"/>
</dbReference>
<protein>
    <submittedName>
        <fullName evidence="1">Flavin-nucleotide-binding protein</fullName>
    </submittedName>
</protein>
<comment type="caution">
    <text evidence="1">The sequence shown here is derived from an EMBL/GenBank/DDBJ whole genome shotgun (WGS) entry which is preliminary data.</text>
</comment>
<dbReference type="AlphaFoldDB" id="A0A132PC48"/>
<dbReference type="EMBL" id="LGTW01000034">
    <property type="protein sequence ID" value="KWX19911.1"/>
    <property type="molecule type" value="Genomic_DNA"/>
</dbReference>
<keyword evidence="2" id="KW-1185">Reference proteome</keyword>
<dbReference type="Proteomes" id="UP000070612">
    <property type="component" value="Unassembled WGS sequence"/>
</dbReference>
<reference evidence="1 2" key="1">
    <citation type="submission" date="2015-07" db="EMBL/GenBank/DDBJ databases">
        <title>A draft genome sequence of Mycobacterium wolinskyi.</title>
        <authorList>
            <person name="de Man T.J."/>
            <person name="Perry K.A."/>
            <person name="Coulliette A.D."/>
            <person name="Jensen B."/>
            <person name="Toney N.C."/>
            <person name="Limbago B.M."/>
            <person name="Noble-Wang J."/>
        </authorList>
    </citation>
    <scope>NUCLEOTIDE SEQUENCE [LARGE SCALE GENOMIC DNA]</scope>
    <source>
        <strain evidence="1 2">CDC_01</strain>
    </source>
</reference>